<dbReference type="PROSITE" id="PS50110">
    <property type="entry name" value="RESPONSE_REGULATORY"/>
    <property type="match status" value="1"/>
</dbReference>
<dbReference type="Proteomes" id="UP000658258">
    <property type="component" value="Unassembled WGS sequence"/>
</dbReference>
<dbReference type="Gene3D" id="3.40.50.2300">
    <property type="match status" value="1"/>
</dbReference>
<gene>
    <name evidence="4" type="ORF">GCM10011340_34730</name>
</gene>
<evidence type="ECO:0000256" key="2">
    <source>
        <dbReference type="PROSITE-ProRule" id="PRU00169"/>
    </source>
</evidence>
<keyword evidence="5" id="KW-1185">Reference proteome</keyword>
<evidence type="ECO:0000313" key="5">
    <source>
        <dbReference type="Proteomes" id="UP000658258"/>
    </source>
</evidence>
<keyword evidence="1 2" id="KW-0597">Phosphoprotein</keyword>
<reference evidence="5" key="1">
    <citation type="journal article" date="2019" name="Int. J. Syst. Evol. Microbiol.">
        <title>The Global Catalogue of Microorganisms (GCM) 10K type strain sequencing project: providing services to taxonomists for standard genome sequencing and annotation.</title>
        <authorList>
            <consortium name="The Broad Institute Genomics Platform"/>
            <consortium name="The Broad Institute Genome Sequencing Center for Infectious Disease"/>
            <person name="Wu L."/>
            <person name="Ma J."/>
        </authorList>
    </citation>
    <scope>NUCLEOTIDE SEQUENCE [LARGE SCALE GENOMIC DNA]</scope>
    <source>
        <strain evidence="5">CGMCC 1.15111</strain>
    </source>
</reference>
<dbReference type="InterPro" id="IPR050595">
    <property type="entry name" value="Bact_response_regulator"/>
</dbReference>
<proteinExistence type="predicted"/>
<dbReference type="EMBL" id="BNAG01000005">
    <property type="protein sequence ID" value="GHE74970.1"/>
    <property type="molecule type" value="Genomic_DNA"/>
</dbReference>
<sequence length="121" mass="13773">MEAKAHVLIVDDEEDIGLMLSRLLQKAGYHTEFCTSVAEGRIKLKQKKYDLYFLDLNLSDGSGFDLIPEIRQQPEVSGIIIISAYDGLQERERAKAFEVNAFVNKPFNKKEILEAVSQIRL</sequence>
<dbReference type="Pfam" id="PF00072">
    <property type="entry name" value="Response_reg"/>
    <property type="match status" value="1"/>
</dbReference>
<evidence type="ECO:0000313" key="4">
    <source>
        <dbReference type="EMBL" id="GHE74970.1"/>
    </source>
</evidence>
<dbReference type="InterPro" id="IPR011006">
    <property type="entry name" value="CheY-like_superfamily"/>
</dbReference>
<protein>
    <recommendedName>
        <fullName evidence="3">Response regulatory domain-containing protein</fullName>
    </recommendedName>
</protein>
<dbReference type="CDD" id="cd00156">
    <property type="entry name" value="REC"/>
    <property type="match status" value="1"/>
</dbReference>
<dbReference type="PANTHER" id="PTHR44591">
    <property type="entry name" value="STRESS RESPONSE REGULATOR PROTEIN 1"/>
    <property type="match status" value="1"/>
</dbReference>
<dbReference type="SMART" id="SM00448">
    <property type="entry name" value="REC"/>
    <property type="match status" value="1"/>
</dbReference>
<comment type="caution">
    <text evidence="4">The sequence shown here is derived from an EMBL/GenBank/DDBJ whole genome shotgun (WGS) entry which is preliminary data.</text>
</comment>
<dbReference type="PANTHER" id="PTHR44591:SF3">
    <property type="entry name" value="RESPONSE REGULATORY DOMAIN-CONTAINING PROTEIN"/>
    <property type="match status" value="1"/>
</dbReference>
<evidence type="ECO:0000256" key="1">
    <source>
        <dbReference type="ARBA" id="ARBA00022553"/>
    </source>
</evidence>
<dbReference type="InterPro" id="IPR001789">
    <property type="entry name" value="Sig_transdc_resp-reg_receiver"/>
</dbReference>
<dbReference type="SUPFAM" id="SSF52172">
    <property type="entry name" value="CheY-like"/>
    <property type="match status" value="1"/>
</dbReference>
<accession>A0ABQ3IC01</accession>
<feature type="modified residue" description="4-aspartylphosphate" evidence="2">
    <location>
        <position position="55"/>
    </location>
</feature>
<organism evidence="4 5">
    <name type="scientific">Roseivirga thermotolerans</name>
    <dbReference type="NCBI Taxonomy" id="1758176"/>
    <lineage>
        <taxon>Bacteria</taxon>
        <taxon>Pseudomonadati</taxon>
        <taxon>Bacteroidota</taxon>
        <taxon>Cytophagia</taxon>
        <taxon>Cytophagales</taxon>
        <taxon>Roseivirgaceae</taxon>
        <taxon>Roseivirga</taxon>
    </lineage>
</organism>
<dbReference type="RefSeq" id="WP_189631576.1">
    <property type="nucleotide sequence ID" value="NZ_BNAG01000005.1"/>
</dbReference>
<name>A0ABQ3IC01_9BACT</name>
<feature type="domain" description="Response regulatory" evidence="3">
    <location>
        <begin position="6"/>
        <end position="120"/>
    </location>
</feature>
<evidence type="ECO:0000259" key="3">
    <source>
        <dbReference type="PROSITE" id="PS50110"/>
    </source>
</evidence>